<accession>A0A1I9FZK3</accession>
<gene>
    <name evidence="1" type="primary">Bm14092</name>
    <name evidence="1" type="ORF">BM_Bm14092</name>
</gene>
<dbReference type="EMBL" id="LN854668">
    <property type="protein sequence ID" value="CDP90741.1"/>
    <property type="molecule type" value="Genomic_DNA"/>
</dbReference>
<reference evidence="1" key="1">
    <citation type="journal article" date="2007" name="Science">
        <title>Draft genome of the filarial nematode parasite Brugia malayi.</title>
        <authorList>
            <person name="Ghedin E."/>
            <person name="Wang S."/>
            <person name="Spiro D."/>
            <person name="Caler E."/>
            <person name="Zhao Q."/>
            <person name="Crabtree J."/>
            <person name="Allen J.E."/>
            <person name="Delcher A.L."/>
            <person name="Guiliano D.B."/>
            <person name="Miranda-Saavedra D."/>
            <person name="Angiuoli S.V."/>
            <person name="Creasy T."/>
            <person name="Amedeo P."/>
            <person name="Haas B."/>
            <person name="El-Sayed N.M."/>
            <person name="Wortman J.R."/>
            <person name="Feldblyum T."/>
            <person name="Tallon L."/>
            <person name="Schatz M."/>
            <person name="Shumway M."/>
            <person name="Koo H."/>
            <person name="Salzberg S.L."/>
            <person name="Schobel S."/>
            <person name="Pertea M."/>
            <person name="Pop M."/>
            <person name="White O."/>
            <person name="Barton G.J."/>
            <person name="Carlow C.K."/>
            <person name="Crawford M.J."/>
            <person name="Daub J."/>
            <person name="Dimmic M.W."/>
            <person name="Estes C.F."/>
            <person name="Foster J.M."/>
            <person name="Ganatra M."/>
            <person name="Gregory W.F."/>
            <person name="Johnson N.M."/>
            <person name="Jin J."/>
            <person name="Komuniecki R."/>
            <person name="Korf I."/>
            <person name="Kumar S."/>
            <person name="Laney S."/>
            <person name="Li B.W."/>
            <person name="Li W."/>
            <person name="Lindblom T.H."/>
            <person name="Lustigman S."/>
            <person name="Ma D."/>
            <person name="Maina C.V."/>
            <person name="Martin D.M."/>
            <person name="McCarter J.P."/>
            <person name="McReynolds L."/>
            <person name="Mitreva M."/>
            <person name="Nutman T.B."/>
            <person name="Parkinson J."/>
            <person name="Peregrin-Alvarez J.M."/>
            <person name="Poole C."/>
            <person name="Ren Q."/>
            <person name="Saunders L."/>
            <person name="Sluder A.E."/>
            <person name="Smith K."/>
            <person name="Stanke M."/>
            <person name="Unnasch T.R."/>
            <person name="Ware J."/>
            <person name="Wei A.D."/>
            <person name="Weil G."/>
            <person name="Williams D.J."/>
            <person name="Zhang Y."/>
            <person name="Williams S.A."/>
            <person name="Fraser-Liggett C."/>
            <person name="Slatko B."/>
            <person name="Blaxter M.L."/>
            <person name="Scott A.L."/>
        </authorList>
    </citation>
    <scope>NUCLEOTIDE SEQUENCE</scope>
    <source>
        <strain evidence="1">FR3</strain>
    </source>
</reference>
<protein>
    <submittedName>
        <fullName evidence="1">Bm14092</fullName>
    </submittedName>
</protein>
<reference evidence="1" key="2">
    <citation type="submission" date="2012-12" db="EMBL/GenBank/DDBJ databases">
        <authorList>
            <consortium name="WormBase Consortium"/>
            <person name="Ghedin E."/>
            <person name="Paulini M."/>
        </authorList>
    </citation>
    <scope>NUCLEOTIDE SEQUENCE</scope>
    <source>
        <strain evidence="1">FR3</strain>
    </source>
</reference>
<dbReference type="AlphaFoldDB" id="A0A1I9FZK3"/>
<evidence type="ECO:0000313" key="1">
    <source>
        <dbReference type="EMBL" id="CDP90741.1"/>
    </source>
</evidence>
<name>A0A1I9FZK3_BRUMA</name>
<sequence>MRIIVNHQNDMMTFCHRYLNTAECALFELKIKNLPSCEQQHPLELHMSIGFLTVEDKLSKIWNRWKLDKLC</sequence>
<organism evidence="1">
    <name type="scientific">Brugia malayi</name>
    <name type="common">Filarial nematode worm</name>
    <dbReference type="NCBI Taxonomy" id="6279"/>
    <lineage>
        <taxon>Eukaryota</taxon>
        <taxon>Metazoa</taxon>
        <taxon>Ecdysozoa</taxon>
        <taxon>Nematoda</taxon>
        <taxon>Chromadorea</taxon>
        <taxon>Rhabditida</taxon>
        <taxon>Spirurina</taxon>
        <taxon>Spiruromorpha</taxon>
        <taxon>Filarioidea</taxon>
        <taxon>Onchocercidae</taxon>
        <taxon>Brugia</taxon>
    </lineage>
</organism>
<proteinExistence type="predicted"/>